<comment type="similarity">
    <text evidence="6">Belongs to the exbB/tolQ family.</text>
</comment>
<feature type="transmembrane region" description="Helical" evidence="7">
    <location>
        <begin position="157"/>
        <end position="179"/>
    </location>
</feature>
<feature type="transmembrane region" description="Helical" evidence="7">
    <location>
        <begin position="12"/>
        <end position="31"/>
    </location>
</feature>
<evidence type="ECO:0000256" key="4">
    <source>
        <dbReference type="ARBA" id="ARBA00022989"/>
    </source>
</evidence>
<evidence type="ECO:0000256" key="5">
    <source>
        <dbReference type="ARBA" id="ARBA00023136"/>
    </source>
</evidence>
<dbReference type="InterPro" id="IPR002898">
    <property type="entry name" value="MotA_ExbB_proton_chnl"/>
</dbReference>
<evidence type="ECO:0000256" key="3">
    <source>
        <dbReference type="ARBA" id="ARBA00022692"/>
    </source>
</evidence>
<evidence type="ECO:0000256" key="2">
    <source>
        <dbReference type="ARBA" id="ARBA00022475"/>
    </source>
</evidence>
<dbReference type="PANTHER" id="PTHR30625">
    <property type="entry name" value="PROTEIN TOLQ"/>
    <property type="match status" value="1"/>
</dbReference>
<evidence type="ECO:0000313" key="10">
    <source>
        <dbReference type="Proteomes" id="UP000802098"/>
    </source>
</evidence>
<evidence type="ECO:0000256" key="1">
    <source>
        <dbReference type="ARBA" id="ARBA00004651"/>
    </source>
</evidence>
<keyword evidence="10" id="KW-1185">Reference proteome</keyword>
<dbReference type="RefSeq" id="WP_009857282.1">
    <property type="nucleotide sequence ID" value="NZ_JAAOCD010000007.1"/>
</dbReference>
<keyword evidence="3 7" id="KW-0812">Transmembrane</keyword>
<dbReference type="Proteomes" id="UP000802098">
    <property type="component" value="Unassembled WGS sequence"/>
</dbReference>
<feature type="domain" description="MotA/TolQ/ExbB proton channel" evidence="8">
    <location>
        <begin position="68"/>
        <end position="191"/>
    </location>
</feature>
<reference evidence="9 10" key="1">
    <citation type="submission" date="2020-03" db="EMBL/GenBank/DDBJ databases">
        <title>Rubrivivax benzoatilyticus JA2 (sequenced after 10 years sub-culturing).</title>
        <authorList>
            <person name="Gupta D."/>
            <person name="Chintalapati S."/>
            <person name="Chintalapati V.R."/>
        </authorList>
    </citation>
    <scope>NUCLEOTIDE SEQUENCE [LARGE SCALE GENOMIC DNA]</scope>
    <source>
        <strain evidence="9 10">JA2-Mal</strain>
    </source>
</reference>
<evidence type="ECO:0000259" key="8">
    <source>
        <dbReference type="Pfam" id="PF01618"/>
    </source>
</evidence>
<comment type="caution">
    <text evidence="9">The sequence shown here is derived from an EMBL/GenBank/DDBJ whole genome shotgun (WGS) entry which is preliminary data.</text>
</comment>
<sequence>MLTIIQAAGWPIWLLILCSIVALALIMERLYHLRTPLIAPPTLLDEVIGVSRNSLPAQDVVAKLADNSLLGGVLAAGLQAVIADPRIQEQALRQAMENAGRTAVHTTERYLNTLGTIAAAAPLLGLFGTVIGMIEIFGSQAPTGATNPQMLAHGISVALYNTAFGLIIAIPSLMFYRYFRGRVDAFQLTMELAAERLVPHLMRFAVRGNPAA</sequence>
<dbReference type="PANTHER" id="PTHR30625:SF11">
    <property type="entry name" value="MOTA_TOLQ_EXBB PROTON CHANNEL DOMAIN-CONTAINING PROTEIN"/>
    <property type="match status" value="1"/>
</dbReference>
<keyword evidence="2" id="KW-1003">Cell membrane</keyword>
<comment type="subcellular location">
    <subcellularLocation>
        <location evidence="1">Cell membrane</location>
        <topology evidence="1">Multi-pass membrane protein</topology>
    </subcellularLocation>
    <subcellularLocation>
        <location evidence="6">Membrane</location>
        <topology evidence="6">Multi-pass membrane protein</topology>
    </subcellularLocation>
</comment>
<name>A0ABX0HXD2_9BURK</name>
<keyword evidence="6" id="KW-0813">Transport</keyword>
<dbReference type="EMBL" id="JAAOCD010000007">
    <property type="protein sequence ID" value="NHK99666.1"/>
    <property type="molecule type" value="Genomic_DNA"/>
</dbReference>
<proteinExistence type="inferred from homology"/>
<evidence type="ECO:0000256" key="6">
    <source>
        <dbReference type="RuleBase" id="RU004057"/>
    </source>
</evidence>
<feature type="transmembrane region" description="Helical" evidence="7">
    <location>
        <begin position="110"/>
        <end position="137"/>
    </location>
</feature>
<keyword evidence="6" id="KW-0653">Protein transport</keyword>
<keyword evidence="4 7" id="KW-1133">Transmembrane helix</keyword>
<evidence type="ECO:0000313" key="9">
    <source>
        <dbReference type="EMBL" id="NHK99666.1"/>
    </source>
</evidence>
<organism evidence="9 10">
    <name type="scientific">Rubrivivax benzoatilyticus</name>
    <dbReference type="NCBI Taxonomy" id="316997"/>
    <lineage>
        <taxon>Bacteria</taxon>
        <taxon>Pseudomonadati</taxon>
        <taxon>Pseudomonadota</taxon>
        <taxon>Betaproteobacteria</taxon>
        <taxon>Burkholderiales</taxon>
        <taxon>Sphaerotilaceae</taxon>
        <taxon>Rubrivivax</taxon>
    </lineage>
</organism>
<dbReference type="InterPro" id="IPR050790">
    <property type="entry name" value="ExbB/TolQ_transport"/>
</dbReference>
<protein>
    <submittedName>
        <fullName evidence="9">MotA/TolQ/ExbB proton channel family protein</fullName>
    </submittedName>
</protein>
<dbReference type="Pfam" id="PF01618">
    <property type="entry name" value="MotA_ExbB"/>
    <property type="match status" value="1"/>
</dbReference>
<evidence type="ECO:0000256" key="7">
    <source>
        <dbReference type="SAM" id="Phobius"/>
    </source>
</evidence>
<accession>A0ABX0HXD2</accession>
<gene>
    <name evidence="9" type="ORF">G7087_14865</name>
</gene>
<keyword evidence="5 7" id="KW-0472">Membrane</keyword>